<organism evidence="1 2">
    <name type="scientific">Candidatus Venteria ishoeyi</name>
    <dbReference type="NCBI Taxonomy" id="1899563"/>
    <lineage>
        <taxon>Bacteria</taxon>
        <taxon>Pseudomonadati</taxon>
        <taxon>Pseudomonadota</taxon>
        <taxon>Gammaproteobacteria</taxon>
        <taxon>Thiotrichales</taxon>
        <taxon>Thiotrichaceae</taxon>
        <taxon>Venteria</taxon>
    </lineage>
</organism>
<name>A0A1H6FAE6_9GAMM</name>
<dbReference type="EMBL" id="FMSV02000416">
    <property type="protein sequence ID" value="SEH06004.1"/>
    <property type="molecule type" value="Genomic_DNA"/>
</dbReference>
<dbReference type="Pfam" id="PF12784">
    <property type="entry name" value="PDDEXK_2"/>
    <property type="match status" value="1"/>
</dbReference>
<reference evidence="1 2" key="1">
    <citation type="submission" date="2016-10" db="EMBL/GenBank/DDBJ databases">
        <authorList>
            <person name="de Groot N.N."/>
        </authorList>
    </citation>
    <scope>NUCLEOTIDE SEQUENCE [LARGE SCALE GENOMIC DNA]</scope>
    <source>
        <strain evidence="1">MBHS1</strain>
    </source>
</reference>
<proteinExistence type="predicted"/>
<keyword evidence="2" id="KW-1185">Reference proteome</keyword>
<sequence length="121" mass="14054">MTLKRKLISFDWAIKKVLRSKANFGILEGFLSELLFTDITILEVLESEANKETSEEKYNRVDIKVRDAKGKILIIEVQYSREMDYFQRILYGACKVITEHLPEGAAYADVTKNHFGEYFIP</sequence>
<evidence type="ECO:0000313" key="2">
    <source>
        <dbReference type="Proteomes" id="UP000236724"/>
    </source>
</evidence>
<dbReference type="RefSeq" id="WP_286019271.1">
    <property type="nucleotide sequence ID" value="NZ_FMSV02000416.1"/>
</dbReference>
<protein>
    <submittedName>
        <fullName evidence="1">PD-(D/E)XK nuclease family transposase</fullName>
    </submittedName>
</protein>
<evidence type="ECO:0000313" key="1">
    <source>
        <dbReference type="EMBL" id="SEH06004.1"/>
    </source>
</evidence>
<dbReference type="Proteomes" id="UP000236724">
    <property type="component" value="Unassembled WGS sequence"/>
</dbReference>
<accession>A0A1H6FAE6</accession>
<gene>
    <name evidence="1" type="ORF">MBHS_01859</name>
</gene>
<dbReference type="AlphaFoldDB" id="A0A1H6FAE6"/>